<sequence>MRGLIDILNEYLGHGESVEAETEKGWPARRWRPAAETNAAGRRQDCGGYVPDTSKAAWATISPAGALSPKHAARTYWSGTPR</sequence>
<dbReference type="EMBL" id="JH600068">
    <property type="protein sequence ID" value="EIG55622.1"/>
    <property type="molecule type" value="Genomic_DNA"/>
</dbReference>
<reference evidence="1" key="1">
    <citation type="submission" date="2011-11" db="EMBL/GenBank/DDBJ databases">
        <title>Improved High-Quality Draft sequence of Desulfovibrio sp. U5L.</title>
        <authorList>
            <consortium name="US DOE Joint Genome Institute"/>
            <person name="Lucas S."/>
            <person name="Han J."/>
            <person name="Lapidus A."/>
            <person name="Cheng J.-F."/>
            <person name="Goodwin L."/>
            <person name="Pitluck S."/>
            <person name="Peters L."/>
            <person name="Ovchinnikova G."/>
            <person name="Held B."/>
            <person name="Detter J.C."/>
            <person name="Han C."/>
            <person name="Tapia R."/>
            <person name="Land M."/>
            <person name="Hauser L."/>
            <person name="Kyrpides N."/>
            <person name="Ivanova N."/>
            <person name="Pagani I."/>
            <person name="Gabster J."/>
            <person name="Walker C."/>
            <person name="Stolyar S."/>
            <person name="Stahl D."/>
            <person name="Arkin A."/>
            <person name="Dehal P."/>
            <person name="Hazen T."/>
            <person name="Woyke T."/>
        </authorList>
    </citation>
    <scope>NUCLEOTIDE SEQUENCE [LARGE SCALE GENOMIC DNA]</scope>
    <source>
        <strain evidence="1">U5L</strain>
    </source>
</reference>
<proteinExistence type="predicted"/>
<protein>
    <submittedName>
        <fullName evidence="1">Uncharacterized protein</fullName>
    </submittedName>
</protein>
<dbReference type="STRING" id="596152.DesU5LDRAFT_4023"/>
<dbReference type="HOGENOM" id="CLU_2552797_0_0_7"/>
<organism evidence="1">
    <name type="scientific">Desulfovibrio sp. U5L</name>
    <dbReference type="NCBI Taxonomy" id="596152"/>
    <lineage>
        <taxon>Bacteria</taxon>
        <taxon>Pseudomonadati</taxon>
        <taxon>Thermodesulfobacteriota</taxon>
        <taxon>Desulfovibrionia</taxon>
        <taxon>Desulfovibrionales</taxon>
        <taxon>Desulfovibrionaceae</taxon>
        <taxon>Desulfovibrio</taxon>
    </lineage>
</organism>
<evidence type="ECO:0000313" key="1">
    <source>
        <dbReference type="EMBL" id="EIG55622.1"/>
    </source>
</evidence>
<name>I2Q766_9BACT</name>
<dbReference type="AlphaFoldDB" id="I2Q766"/>
<gene>
    <name evidence="1" type="ORF">DesU5LDRAFT_4023</name>
</gene>
<accession>I2Q766</accession>